<organism evidence="1 4">
    <name type="scientific">Oribacterium sinus</name>
    <dbReference type="NCBI Taxonomy" id="237576"/>
    <lineage>
        <taxon>Bacteria</taxon>
        <taxon>Bacillati</taxon>
        <taxon>Bacillota</taxon>
        <taxon>Clostridia</taxon>
        <taxon>Lachnospirales</taxon>
        <taxon>Lachnospiraceae</taxon>
        <taxon>Oribacterium</taxon>
    </lineage>
</organism>
<reference evidence="2" key="1">
    <citation type="submission" date="2020-04" db="EMBL/GenBank/DDBJ databases">
        <title>Deep metagenomics examines the oral microbiome during advanced dental caries in children, revealing novel taxa and co-occurrences with host molecules.</title>
        <authorList>
            <person name="Baker J.L."/>
            <person name="Morton J.T."/>
            <person name="Dinis M."/>
            <person name="Alvarez R."/>
            <person name="Tran N.C."/>
            <person name="Knight R."/>
            <person name="Edlund A."/>
        </authorList>
    </citation>
    <scope>NUCLEOTIDE SEQUENCE</scope>
    <source>
        <strain evidence="2">JCVI_38_bin.19</strain>
        <strain evidence="3">JCVI_48_bin.5</strain>
    </source>
</reference>
<name>A0A7W9SGJ4_9FIRM</name>
<evidence type="ECO:0000313" key="4">
    <source>
        <dbReference type="Proteomes" id="UP000522163"/>
    </source>
</evidence>
<dbReference type="Proteomes" id="UP000775770">
    <property type="component" value="Unassembled WGS sequence"/>
</dbReference>
<dbReference type="Proteomes" id="UP000780721">
    <property type="component" value="Unassembled WGS sequence"/>
</dbReference>
<gene>
    <name evidence="1" type="ORF">HNQ46_000967</name>
    <name evidence="2" type="ORF">HXM90_06445</name>
    <name evidence="3" type="ORF">HXM91_03560</name>
</gene>
<dbReference type="Proteomes" id="UP000522163">
    <property type="component" value="Unassembled WGS sequence"/>
</dbReference>
<dbReference type="EMBL" id="JACHHH010000004">
    <property type="protein sequence ID" value="MBB6040995.1"/>
    <property type="molecule type" value="Genomic_DNA"/>
</dbReference>
<evidence type="ECO:0000313" key="1">
    <source>
        <dbReference type="EMBL" id="MBB6040995.1"/>
    </source>
</evidence>
<accession>A0A7W9SGJ4</accession>
<evidence type="ECO:0000313" key="2">
    <source>
        <dbReference type="EMBL" id="MBF1273041.1"/>
    </source>
</evidence>
<dbReference type="NCBIfam" id="TIGR01909">
    <property type="entry name" value="C_GCAxxG_C_C"/>
    <property type="match status" value="1"/>
</dbReference>
<protein>
    <submittedName>
        <fullName evidence="1">C_GCAxxG_C_C family probable redox protein</fullName>
    </submittedName>
    <submittedName>
        <fullName evidence="2">C_GCAxxG_C_C family protein</fullName>
    </submittedName>
</protein>
<dbReference type="InterPro" id="IPR036280">
    <property type="entry name" value="Multihaem_cyt_sf"/>
</dbReference>
<dbReference type="AlphaFoldDB" id="A0A7W9SGJ4"/>
<dbReference type="Pfam" id="PF09719">
    <property type="entry name" value="C_GCAxxG_C_C"/>
    <property type="match status" value="1"/>
</dbReference>
<comment type="caution">
    <text evidence="1">The sequence shown here is derived from an EMBL/GenBank/DDBJ whole genome shotgun (WGS) entry which is preliminary data.</text>
</comment>
<reference evidence="1 4" key="2">
    <citation type="submission" date="2020-08" db="EMBL/GenBank/DDBJ databases">
        <title>Genomic Encyclopedia of Type Strains, Phase IV (KMG-IV): sequencing the most valuable type-strain genomes for metagenomic binning, comparative biology and taxonomic classification.</title>
        <authorList>
            <person name="Goeker M."/>
        </authorList>
    </citation>
    <scope>NUCLEOTIDE SEQUENCE [LARGE SCALE GENOMIC DNA]</scope>
    <source>
        <strain evidence="1 4">DSM 17245</strain>
    </source>
</reference>
<dbReference type="GeneID" id="85014519"/>
<dbReference type="EMBL" id="JABZRB010000071">
    <property type="protein sequence ID" value="MBF1304927.1"/>
    <property type="molecule type" value="Genomic_DNA"/>
</dbReference>
<dbReference type="SUPFAM" id="SSF48695">
    <property type="entry name" value="Multiheme cytochromes"/>
    <property type="match status" value="1"/>
</dbReference>
<dbReference type="InterPro" id="IPR010181">
    <property type="entry name" value="CGCAxxGCC_motif"/>
</dbReference>
<dbReference type="RefSeq" id="WP_040649634.1">
    <property type="nucleotide sequence ID" value="NZ_CAUQIH010000025.1"/>
</dbReference>
<evidence type="ECO:0000313" key="3">
    <source>
        <dbReference type="EMBL" id="MBF1304927.1"/>
    </source>
</evidence>
<sequence>MESIVTYHATKVSPQEVQRKAEEQYAGGYFCCEAVMSVIRDAFQADVPESVIAMSSGMSIGAGRSGCMCGALNGGILALGMFFGRTTPDGPKDPKVNALMALSKELHDWFRDSNAKHAACCRVLTRGFDMAGGEHKKQCIAFTGLCAGKVAEILCRELGVENVDSEPIKGLEAPYLPPVKEVV</sequence>
<proteinExistence type="predicted"/>
<dbReference type="EMBL" id="JABZRA010000084">
    <property type="protein sequence ID" value="MBF1273041.1"/>
    <property type="molecule type" value="Genomic_DNA"/>
</dbReference>